<dbReference type="EMBL" id="CAJNNV010031613">
    <property type="protein sequence ID" value="CAE8637078.1"/>
    <property type="molecule type" value="Genomic_DNA"/>
</dbReference>
<evidence type="ECO:0000256" key="1">
    <source>
        <dbReference type="SAM" id="MobiDB-lite"/>
    </source>
</evidence>
<evidence type="ECO:0000313" key="2">
    <source>
        <dbReference type="EMBL" id="CAE8637078.1"/>
    </source>
</evidence>
<gene>
    <name evidence="2" type="ORF">PGLA1383_LOCUS52478</name>
</gene>
<reference evidence="2" key="1">
    <citation type="submission" date="2021-02" db="EMBL/GenBank/DDBJ databases">
        <authorList>
            <person name="Dougan E. K."/>
            <person name="Rhodes N."/>
            <person name="Thang M."/>
            <person name="Chan C."/>
        </authorList>
    </citation>
    <scope>NUCLEOTIDE SEQUENCE</scope>
</reference>
<keyword evidence="3" id="KW-1185">Reference proteome</keyword>
<protein>
    <submittedName>
        <fullName evidence="2">Uncharacterized protein</fullName>
    </submittedName>
</protein>
<feature type="region of interest" description="Disordered" evidence="1">
    <location>
        <begin position="49"/>
        <end position="85"/>
    </location>
</feature>
<comment type="caution">
    <text evidence="2">The sequence shown here is derived from an EMBL/GenBank/DDBJ whole genome shotgun (WGS) entry which is preliminary data.</text>
</comment>
<name>A0A813HHB6_POLGL</name>
<proteinExistence type="predicted"/>
<organism evidence="2 3">
    <name type="scientific">Polarella glacialis</name>
    <name type="common">Dinoflagellate</name>
    <dbReference type="NCBI Taxonomy" id="89957"/>
    <lineage>
        <taxon>Eukaryota</taxon>
        <taxon>Sar</taxon>
        <taxon>Alveolata</taxon>
        <taxon>Dinophyceae</taxon>
        <taxon>Suessiales</taxon>
        <taxon>Suessiaceae</taxon>
        <taxon>Polarella</taxon>
    </lineage>
</organism>
<feature type="compositionally biased region" description="Basic residues" evidence="1">
    <location>
        <begin position="74"/>
        <end position="85"/>
    </location>
</feature>
<accession>A0A813HHB6</accession>
<feature type="non-terminal residue" evidence="2">
    <location>
        <position position="1"/>
    </location>
</feature>
<sequence length="85" mass="8632">AGTAGPKGSQPAWLLRFLSGGQLPAVAELALLGATRELRGVLATVFPAEQGGCDPTDTHGSVGPGGRGVGGRPLPRRIPRRLGPR</sequence>
<dbReference type="AlphaFoldDB" id="A0A813HHB6"/>
<feature type="compositionally biased region" description="Gly residues" evidence="1">
    <location>
        <begin position="62"/>
        <end position="71"/>
    </location>
</feature>
<dbReference type="Proteomes" id="UP000654075">
    <property type="component" value="Unassembled WGS sequence"/>
</dbReference>
<evidence type="ECO:0000313" key="3">
    <source>
        <dbReference type="Proteomes" id="UP000654075"/>
    </source>
</evidence>
<feature type="non-terminal residue" evidence="2">
    <location>
        <position position="85"/>
    </location>
</feature>